<dbReference type="PANTHER" id="PTHR30153:SF2">
    <property type="entry name" value="REPLICATIVE DNA HELICASE"/>
    <property type="match status" value="1"/>
</dbReference>
<keyword evidence="2 12" id="KW-0639">Primosome</keyword>
<evidence type="ECO:0000256" key="12">
    <source>
        <dbReference type="RuleBase" id="RU362085"/>
    </source>
</evidence>
<evidence type="ECO:0000256" key="4">
    <source>
        <dbReference type="ARBA" id="ARBA00022741"/>
    </source>
</evidence>
<accession>A0A1L4FT85</accession>
<keyword evidence="8 12" id="KW-0238">DNA-binding</keyword>
<dbReference type="Gene3D" id="3.40.50.300">
    <property type="entry name" value="P-loop containing nucleotide triphosphate hydrolases"/>
    <property type="match status" value="1"/>
</dbReference>
<comment type="function">
    <text evidence="12">The main replicative DNA helicase, it participates in initiation and elongation during chromosome replication. Travels ahead of the DNA replisome, separating dsDNA into templates for DNA synthesis. A processive ATP-dependent 5'-3' DNA helicase it has DNA-dependent ATPase activity.</text>
</comment>
<keyword evidence="7 12" id="KW-0067">ATP-binding</keyword>
<protein>
    <recommendedName>
        <fullName evidence="11 12">Replicative DNA helicase</fullName>
        <ecNumber evidence="11 12">5.6.2.3</ecNumber>
    </recommendedName>
</protein>
<dbReference type="GO" id="GO:0005829">
    <property type="term" value="C:cytosol"/>
    <property type="evidence" value="ECO:0007669"/>
    <property type="project" value="TreeGrafter"/>
</dbReference>
<comment type="similarity">
    <text evidence="1 12">Belongs to the helicase family. DnaB subfamily.</text>
</comment>
<dbReference type="InterPro" id="IPR007692">
    <property type="entry name" value="DNA_helicase_DnaB"/>
</dbReference>
<dbReference type="PANTHER" id="PTHR30153">
    <property type="entry name" value="REPLICATIVE DNA HELICASE DNAB"/>
    <property type="match status" value="1"/>
</dbReference>
<evidence type="ECO:0000256" key="9">
    <source>
        <dbReference type="ARBA" id="ARBA00023235"/>
    </source>
</evidence>
<dbReference type="SUPFAM" id="SSF48024">
    <property type="entry name" value="N-terminal domain of DnaB helicase"/>
    <property type="match status" value="1"/>
</dbReference>
<evidence type="ECO:0000256" key="1">
    <source>
        <dbReference type="ARBA" id="ARBA00008428"/>
    </source>
</evidence>
<name>A0A1L4FT85_9BACT</name>
<evidence type="ECO:0000259" key="13">
    <source>
        <dbReference type="PROSITE" id="PS51199"/>
    </source>
</evidence>
<dbReference type="InterPro" id="IPR007694">
    <property type="entry name" value="DNA_helicase_DnaB-like_C"/>
</dbReference>
<dbReference type="EC" id="5.6.2.3" evidence="11 12"/>
<dbReference type="InterPro" id="IPR016136">
    <property type="entry name" value="DNA_helicase_N/primase_C"/>
</dbReference>
<dbReference type="InterPro" id="IPR036185">
    <property type="entry name" value="DNA_heli_DnaB-like_N_sf"/>
</dbReference>
<evidence type="ECO:0000313" key="15">
    <source>
        <dbReference type="Proteomes" id="UP000184322"/>
    </source>
</evidence>
<dbReference type="Gene3D" id="1.10.860.10">
    <property type="entry name" value="DNAb Helicase, Chain A"/>
    <property type="match status" value="1"/>
</dbReference>
<evidence type="ECO:0000256" key="7">
    <source>
        <dbReference type="ARBA" id="ARBA00022840"/>
    </source>
</evidence>
<dbReference type="KEGG" id="mpul:BLA55_03015"/>
<keyword evidence="4 12" id="KW-0547">Nucleotide-binding</keyword>
<comment type="catalytic activity">
    <reaction evidence="10 12">
        <text>ATP + H2O = ADP + phosphate + H(+)</text>
        <dbReference type="Rhea" id="RHEA:13065"/>
        <dbReference type="ChEBI" id="CHEBI:15377"/>
        <dbReference type="ChEBI" id="CHEBI:15378"/>
        <dbReference type="ChEBI" id="CHEBI:30616"/>
        <dbReference type="ChEBI" id="CHEBI:43474"/>
        <dbReference type="ChEBI" id="CHEBI:456216"/>
        <dbReference type="EC" id="5.6.2.3"/>
    </reaction>
</comment>
<gene>
    <name evidence="14" type="ORF">BLA55_03015</name>
</gene>
<dbReference type="AlphaFoldDB" id="A0A1L4FT85"/>
<evidence type="ECO:0000256" key="5">
    <source>
        <dbReference type="ARBA" id="ARBA00022801"/>
    </source>
</evidence>
<dbReference type="GO" id="GO:1990077">
    <property type="term" value="C:primosome complex"/>
    <property type="evidence" value="ECO:0007669"/>
    <property type="project" value="UniProtKB-UniRule"/>
</dbReference>
<sequence>MQNFTFDTSKLHDIELEEKILGMILANVEILHESLMYLSEEDFYFIDNKNLFLVFKQLQNRAQELKTININDVFTFIERNFNENHTRKITLSFLSKIALKAGNYDNKLLYFEELTKLTSLRKIYSTLVHSLNKLNNPANLEVKDFAAEIEAQITEANSNRSLSSFTSISDAANEYIRDLQYRRNLDENHLAGVPSGIHNLDIMTQGFKSGELIILAARPAMGKTAFALNICVNAALSNRRVAFFSLEMSNIQLMSRIFSIVSGVEGNKLKKASLLDSQDWTRLSIAKQTKIDQMNFFIDDSSSSKIAEIAWKARRLKKLHNIDLIVVDYLQLMTGSSRSNDNRQNEVSKISRTLKELSRELEIPIIALSQLSRSVEQREDKRPILSDLRESGSIEQDADMVMFLYRNDYYQKKQNERISDEIGSETDLIIAKHRSGPTGSIKLRFNMSISRFSDPVVSLNNTQLFNNNNK</sequence>
<dbReference type="Pfam" id="PF03796">
    <property type="entry name" value="DnaB_C"/>
    <property type="match status" value="1"/>
</dbReference>
<keyword evidence="5 12" id="KW-0378">Hydrolase</keyword>
<dbReference type="GO" id="GO:0016887">
    <property type="term" value="F:ATP hydrolysis activity"/>
    <property type="evidence" value="ECO:0007669"/>
    <property type="project" value="RHEA"/>
</dbReference>
<organism evidence="14 15">
    <name type="scientific">Mycoplasmopsis pullorum</name>
    <dbReference type="NCBI Taxonomy" id="48003"/>
    <lineage>
        <taxon>Bacteria</taxon>
        <taxon>Bacillati</taxon>
        <taxon>Mycoplasmatota</taxon>
        <taxon>Mycoplasmoidales</taxon>
        <taxon>Metamycoplasmataceae</taxon>
        <taxon>Mycoplasmopsis</taxon>
    </lineage>
</organism>
<dbReference type="STRING" id="48003.BLA55_03015"/>
<dbReference type="InterPro" id="IPR027417">
    <property type="entry name" value="P-loop_NTPase"/>
</dbReference>
<dbReference type="CDD" id="cd00984">
    <property type="entry name" value="DnaB_C"/>
    <property type="match status" value="1"/>
</dbReference>
<dbReference type="GO" id="GO:0005524">
    <property type="term" value="F:ATP binding"/>
    <property type="evidence" value="ECO:0007669"/>
    <property type="project" value="UniProtKB-UniRule"/>
</dbReference>
<dbReference type="GO" id="GO:0006269">
    <property type="term" value="P:DNA replication, synthesis of primer"/>
    <property type="evidence" value="ECO:0007669"/>
    <property type="project" value="UniProtKB-UniRule"/>
</dbReference>
<dbReference type="Proteomes" id="UP000184322">
    <property type="component" value="Chromosome"/>
</dbReference>
<keyword evidence="6 12" id="KW-0347">Helicase</keyword>
<evidence type="ECO:0000256" key="11">
    <source>
        <dbReference type="NCBIfam" id="TIGR00665"/>
    </source>
</evidence>
<keyword evidence="15" id="KW-1185">Reference proteome</keyword>
<keyword evidence="3 12" id="KW-0235">DNA replication</keyword>
<dbReference type="EMBL" id="CP017813">
    <property type="protein sequence ID" value="APJ38837.1"/>
    <property type="molecule type" value="Genomic_DNA"/>
</dbReference>
<dbReference type="SUPFAM" id="SSF52540">
    <property type="entry name" value="P-loop containing nucleoside triphosphate hydrolases"/>
    <property type="match status" value="1"/>
</dbReference>
<evidence type="ECO:0000313" key="14">
    <source>
        <dbReference type="EMBL" id="APJ38837.1"/>
    </source>
</evidence>
<dbReference type="GO" id="GO:0043139">
    <property type="term" value="F:5'-3' DNA helicase activity"/>
    <property type="evidence" value="ECO:0007669"/>
    <property type="project" value="UniProtKB-EC"/>
</dbReference>
<evidence type="ECO:0000256" key="6">
    <source>
        <dbReference type="ARBA" id="ARBA00022806"/>
    </source>
</evidence>
<dbReference type="NCBIfam" id="TIGR00665">
    <property type="entry name" value="DnaB"/>
    <property type="match status" value="1"/>
</dbReference>
<dbReference type="Pfam" id="PF00772">
    <property type="entry name" value="DnaB"/>
    <property type="match status" value="1"/>
</dbReference>
<evidence type="ECO:0000256" key="3">
    <source>
        <dbReference type="ARBA" id="ARBA00022705"/>
    </source>
</evidence>
<evidence type="ECO:0000256" key="8">
    <source>
        <dbReference type="ARBA" id="ARBA00023125"/>
    </source>
</evidence>
<dbReference type="GO" id="GO:0003677">
    <property type="term" value="F:DNA binding"/>
    <property type="evidence" value="ECO:0007669"/>
    <property type="project" value="UniProtKB-UniRule"/>
</dbReference>
<dbReference type="InterPro" id="IPR007693">
    <property type="entry name" value="DNA_helicase_DnaB-like_N"/>
</dbReference>
<evidence type="ECO:0000256" key="2">
    <source>
        <dbReference type="ARBA" id="ARBA00022515"/>
    </source>
</evidence>
<reference evidence="15" key="1">
    <citation type="submission" date="2016-10" db="EMBL/GenBank/DDBJ databases">
        <authorList>
            <person name="Beylefeld A."/>
            <person name="Abolnik C."/>
        </authorList>
    </citation>
    <scope>NUCLEOTIDE SEQUENCE [LARGE SCALE GENOMIC DNA]</scope>
    <source>
        <strain evidence="15">B359_6</strain>
    </source>
</reference>
<dbReference type="PROSITE" id="PS51199">
    <property type="entry name" value="SF4_HELICASE"/>
    <property type="match status" value="1"/>
</dbReference>
<evidence type="ECO:0000256" key="10">
    <source>
        <dbReference type="ARBA" id="ARBA00048954"/>
    </source>
</evidence>
<proteinExistence type="inferred from homology"/>
<feature type="domain" description="SF4 helicase" evidence="13">
    <location>
        <begin position="186"/>
        <end position="459"/>
    </location>
</feature>
<keyword evidence="9" id="KW-0413">Isomerase</keyword>